<dbReference type="AlphaFoldDB" id="A0A4R7V4U0"/>
<reference evidence="1 2" key="1">
    <citation type="submission" date="2019-03" db="EMBL/GenBank/DDBJ databases">
        <title>Genomic analyses of the natural microbiome of Caenorhabditis elegans.</title>
        <authorList>
            <person name="Samuel B."/>
        </authorList>
    </citation>
    <scope>NUCLEOTIDE SEQUENCE [LARGE SCALE GENOMIC DNA]</scope>
    <source>
        <strain evidence="1 2">BIGb0525</strain>
    </source>
</reference>
<name>A0A4R7V4U0_9PSED</name>
<accession>A0A4R7V4U0</accession>
<gene>
    <name evidence="1" type="ORF">EDF87_114159</name>
</gene>
<evidence type="ECO:0000313" key="1">
    <source>
        <dbReference type="EMBL" id="TDV42516.1"/>
    </source>
</evidence>
<evidence type="ECO:0000313" key="2">
    <source>
        <dbReference type="Proteomes" id="UP000295804"/>
    </source>
</evidence>
<organism evidence="1 2">
    <name type="scientific">Pseudomonas helmanticensis</name>
    <dbReference type="NCBI Taxonomy" id="1471381"/>
    <lineage>
        <taxon>Bacteria</taxon>
        <taxon>Pseudomonadati</taxon>
        <taxon>Pseudomonadota</taxon>
        <taxon>Gammaproteobacteria</taxon>
        <taxon>Pseudomonadales</taxon>
        <taxon>Pseudomonadaceae</taxon>
        <taxon>Pseudomonas</taxon>
    </lineage>
</organism>
<proteinExistence type="predicted"/>
<dbReference type="Proteomes" id="UP000295804">
    <property type="component" value="Unassembled WGS sequence"/>
</dbReference>
<dbReference type="EMBL" id="SOCQ01000014">
    <property type="protein sequence ID" value="TDV42516.1"/>
    <property type="molecule type" value="Genomic_DNA"/>
</dbReference>
<protein>
    <submittedName>
        <fullName evidence="1">Uncharacterized protein</fullName>
    </submittedName>
</protein>
<dbReference type="RefSeq" id="WP_095126397.1">
    <property type="nucleotide sequence ID" value="NZ_SOCQ01000014.1"/>
</dbReference>
<sequence length="325" mass="37055">MRSIVTAVALLICTNLGAFEIRPESLDGGAYDPLSSVSNIYFYSNNLANRCLKDKNYVRDGKGQPIHEAIIRIAYLKAYGSTIKEQTWLSPLLGGVEWNDDPEELLRKAFYYGGWRNALEFRRKIALEEKGTTIMNRSHYGDLQFLHAMLPSDADQTIALQRLRRWLEYTYRVAIGEVPYNTLRRSTPYNEFFAKVGCPSPGGRCTVLDLYDMKLHFRVKNGKPASPAMLQLTLQELATGAIAHVIQDSYSAGHTRRVGGTGKLMEMYRYDDKNRAQHCMFDGGYEMNKANIEKAIQETSNFMNMIKSGRKWEQAEPFFEDILSI</sequence>
<comment type="caution">
    <text evidence="1">The sequence shown here is derived from an EMBL/GenBank/DDBJ whole genome shotgun (WGS) entry which is preliminary data.</text>
</comment>